<feature type="domain" description="Mammalian cell entry C-terminal" evidence="3">
    <location>
        <begin position="117"/>
        <end position="317"/>
    </location>
</feature>
<comment type="caution">
    <text evidence="4">The sequence shown here is derived from an EMBL/GenBank/DDBJ whole genome shotgun (WGS) entry which is preliminary data.</text>
</comment>
<evidence type="ECO:0000256" key="1">
    <source>
        <dbReference type="SAM" id="MobiDB-lite"/>
    </source>
</evidence>
<name>A0A318H6W3_9MYCO</name>
<dbReference type="InterPro" id="IPR005693">
    <property type="entry name" value="Mce"/>
</dbReference>
<dbReference type="EMBL" id="QJJU01000034">
    <property type="protein sequence ID" value="PXX00368.1"/>
    <property type="molecule type" value="Genomic_DNA"/>
</dbReference>
<dbReference type="PANTHER" id="PTHR33371">
    <property type="entry name" value="INTERMEMBRANE PHOSPHOLIPID TRANSPORT SYSTEM BINDING PROTEIN MLAD-RELATED"/>
    <property type="match status" value="1"/>
</dbReference>
<dbReference type="OrthoDB" id="4516955at2"/>
<organism evidence="4 5">
    <name type="scientific">Mycolicibacterium moriokaense</name>
    <dbReference type="NCBI Taxonomy" id="39691"/>
    <lineage>
        <taxon>Bacteria</taxon>
        <taxon>Bacillati</taxon>
        <taxon>Actinomycetota</taxon>
        <taxon>Actinomycetes</taxon>
        <taxon>Mycobacteriales</taxon>
        <taxon>Mycobacteriaceae</taxon>
        <taxon>Mycolicibacterium</taxon>
    </lineage>
</organism>
<reference evidence="5" key="1">
    <citation type="submission" date="2018-05" db="EMBL/GenBank/DDBJ databases">
        <authorList>
            <person name="Deangelis K."/>
            <person name="Huntemann M."/>
            <person name="Clum A."/>
            <person name="Pillay M."/>
            <person name="Palaniappan K."/>
            <person name="Varghese N."/>
            <person name="Mikhailova N."/>
            <person name="Stamatis D."/>
            <person name="Reddy T."/>
            <person name="Daum C."/>
            <person name="Shapiro N."/>
            <person name="Ivanova N."/>
            <person name="Kyrpides N."/>
            <person name="Woyke T."/>
        </authorList>
    </citation>
    <scope>NUCLEOTIDE SEQUENCE [LARGE SCALE GENOMIC DNA]</scope>
    <source>
        <strain evidence="5">GAS496</strain>
    </source>
</reference>
<protein>
    <submittedName>
        <fullName evidence="4">Phospholipid/cholesterol/gamma-HCH transport system substrate-binding protein</fullName>
    </submittedName>
</protein>
<dbReference type="InterPro" id="IPR024516">
    <property type="entry name" value="Mce_C"/>
</dbReference>
<feature type="compositionally biased region" description="Pro residues" evidence="1">
    <location>
        <begin position="399"/>
        <end position="413"/>
    </location>
</feature>
<dbReference type="InterPro" id="IPR003399">
    <property type="entry name" value="Mce/MlaD"/>
</dbReference>
<evidence type="ECO:0000259" key="2">
    <source>
        <dbReference type="Pfam" id="PF02470"/>
    </source>
</evidence>
<sequence length="450" mass="47437">MTRPPTATIALAIVLAVTLIGGVGVAARPLWRPPPSTRLVAYFDTSTGIYPGDDVLILGVRVGKIETIEAQPQRARITFTVDRKYHIPTDVRAVIISPRLVTSRAIQLTPAYTGGPQLGDNAVIPQDRTAVPMEYDDLRVQLQKLSDSLQPTEPGKPSPLGAFINTTADNLRGQGDQIRAAIIQLSQAISAFGDHSDDVFGTIKDLSVLVSALQSSTTLMRTLNTNFAAVTGLLANDPDELGQAIADLDAAVGQVSDFVAENKEPLGVTVDKLSSISTALVASLDDIKQTLHLAPNVLANLNNTYRPALGGSTGIPVINNFSNPIGFICGAVQAASRLGAEQAAKLCAQYLAPIVKNRQYNFPPIGTTIGLAVPIPVVGAMARPNELTYSEDWMRPDYRPTPPAPDTAPPPSSPATGPALAAEVPAPNEPITTDPAEGLPGLMIPQNPAR</sequence>
<proteinExistence type="predicted"/>
<feature type="region of interest" description="Disordered" evidence="1">
    <location>
        <begin position="392"/>
        <end position="450"/>
    </location>
</feature>
<accession>A0A318H6W3</accession>
<dbReference type="PANTHER" id="PTHR33371:SF4">
    <property type="entry name" value="INTERMEMBRANE PHOSPHOLIPID TRANSPORT SYSTEM BINDING PROTEIN MLAD"/>
    <property type="match status" value="1"/>
</dbReference>
<evidence type="ECO:0000313" key="5">
    <source>
        <dbReference type="Proteomes" id="UP000247781"/>
    </source>
</evidence>
<dbReference type="RefSeq" id="WP_110319766.1">
    <property type="nucleotide sequence ID" value="NZ_QJJU01000034.1"/>
</dbReference>
<dbReference type="NCBIfam" id="TIGR00996">
    <property type="entry name" value="Mtu_fam_mce"/>
    <property type="match status" value="1"/>
</dbReference>
<dbReference type="Pfam" id="PF11887">
    <property type="entry name" value="Mce4_CUP1"/>
    <property type="match status" value="1"/>
</dbReference>
<keyword evidence="5" id="KW-1185">Reference proteome</keyword>
<dbReference type="Pfam" id="PF02470">
    <property type="entry name" value="MlaD"/>
    <property type="match status" value="1"/>
</dbReference>
<gene>
    <name evidence="4" type="ORF">C8E89_13420</name>
</gene>
<evidence type="ECO:0000313" key="4">
    <source>
        <dbReference type="EMBL" id="PXX00368.1"/>
    </source>
</evidence>
<evidence type="ECO:0000259" key="3">
    <source>
        <dbReference type="Pfam" id="PF11887"/>
    </source>
</evidence>
<reference evidence="4 5" key="2">
    <citation type="submission" date="2018-06" db="EMBL/GenBank/DDBJ databases">
        <title>Sequencing of bacterial isolates from soil warming experiment in Harvard Forest, Massachusetts, USA.</title>
        <authorList>
            <person name="Deangelis K.PhD."/>
        </authorList>
    </citation>
    <scope>NUCLEOTIDE SEQUENCE [LARGE SCALE GENOMIC DNA]</scope>
    <source>
        <strain evidence="4 5">GAS496</strain>
    </source>
</reference>
<dbReference type="AlphaFoldDB" id="A0A318H6W3"/>
<dbReference type="Proteomes" id="UP000247781">
    <property type="component" value="Unassembled WGS sequence"/>
</dbReference>
<dbReference type="GO" id="GO:0005576">
    <property type="term" value="C:extracellular region"/>
    <property type="evidence" value="ECO:0007669"/>
    <property type="project" value="TreeGrafter"/>
</dbReference>
<dbReference type="InterPro" id="IPR052336">
    <property type="entry name" value="MlaD_Phospholipid_Transporter"/>
</dbReference>
<feature type="domain" description="Mce/MlaD" evidence="2">
    <location>
        <begin position="36"/>
        <end position="110"/>
    </location>
</feature>